<evidence type="ECO:0000256" key="16">
    <source>
        <dbReference type="PIRSR" id="PIRSR600829-2"/>
    </source>
</evidence>
<dbReference type="CDD" id="cd14265">
    <property type="entry name" value="UDPK_IM_like"/>
    <property type="match status" value="1"/>
</dbReference>
<name>A0A178HH68_9LACT</name>
<keyword evidence="4" id="KW-0444">Lipid biosynthesis</keyword>
<dbReference type="GO" id="GO:0008654">
    <property type="term" value="P:phospholipid biosynthetic process"/>
    <property type="evidence" value="ECO:0007669"/>
    <property type="project" value="UniProtKB-KW"/>
</dbReference>
<evidence type="ECO:0000256" key="11">
    <source>
        <dbReference type="ARBA" id="ARBA00023098"/>
    </source>
</evidence>
<keyword evidence="11" id="KW-0443">Lipid metabolism</keyword>
<comment type="subcellular location">
    <subcellularLocation>
        <location evidence="1">Cell membrane</location>
        <topology evidence="1">Multi-pass membrane protein</topology>
    </subcellularLocation>
</comment>
<evidence type="ECO:0000256" key="15">
    <source>
        <dbReference type="PIRSR" id="PIRSR600829-1"/>
    </source>
</evidence>
<comment type="similarity">
    <text evidence="2">Belongs to the bacterial diacylglycerol kinase family.</text>
</comment>
<evidence type="ECO:0000256" key="4">
    <source>
        <dbReference type="ARBA" id="ARBA00022516"/>
    </source>
</evidence>
<dbReference type="GO" id="GO:0005524">
    <property type="term" value="F:ATP binding"/>
    <property type="evidence" value="ECO:0007669"/>
    <property type="project" value="UniProtKB-KW"/>
</dbReference>
<keyword evidence="12" id="KW-0472">Membrane</keyword>
<evidence type="ECO:0000256" key="6">
    <source>
        <dbReference type="ARBA" id="ARBA00022692"/>
    </source>
</evidence>
<keyword evidence="13" id="KW-0594">Phospholipid biosynthesis</keyword>
<feature type="binding site" evidence="17">
    <location>
        <position position="91"/>
    </location>
    <ligand>
        <name>ATP</name>
        <dbReference type="ChEBI" id="CHEBI:30616"/>
    </ligand>
</feature>
<gene>
    <name evidence="19" type="ORF">DBT54_01405</name>
</gene>
<evidence type="ECO:0000256" key="8">
    <source>
        <dbReference type="ARBA" id="ARBA00022777"/>
    </source>
</evidence>
<dbReference type="EMBL" id="QMHM01000002">
    <property type="protein sequence ID" value="RAV81087.1"/>
    <property type="molecule type" value="Genomic_DNA"/>
</dbReference>
<dbReference type="Proteomes" id="UP000251923">
    <property type="component" value="Unassembled WGS sequence"/>
</dbReference>
<dbReference type="GO" id="GO:0046872">
    <property type="term" value="F:metal ion binding"/>
    <property type="evidence" value="ECO:0007669"/>
    <property type="project" value="UniProtKB-KW"/>
</dbReference>
<proteinExistence type="inferred from homology"/>
<keyword evidence="14" id="KW-1208">Phospholipid metabolism</keyword>
<feature type="binding site" evidence="16">
    <location>
        <position position="84"/>
    </location>
    <ligand>
        <name>substrate</name>
    </ligand>
</feature>
<keyword evidence="8 19" id="KW-0418">Kinase</keyword>
<evidence type="ECO:0000256" key="5">
    <source>
        <dbReference type="ARBA" id="ARBA00022679"/>
    </source>
</evidence>
<dbReference type="GeneID" id="86970664"/>
<dbReference type="GO" id="GO:0016301">
    <property type="term" value="F:kinase activity"/>
    <property type="evidence" value="ECO:0007669"/>
    <property type="project" value="UniProtKB-KW"/>
</dbReference>
<protein>
    <submittedName>
        <fullName evidence="19">Diacylglycerol kinase family protein</fullName>
    </submittedName>
</protein>
<evidence type="ECO:0000313" key="20">
    <source>
        <dbReference type="Proteomes" id="UP000251923"/>
    </source>
</evidence>
<keyword evidence="18" id="KW-0479">Metal-binding</keyword>
<evidence type="ECO:0000256" key="18">
    <source>
        <dbReference type="PIRSR" id="PIRSR600829-4"/>
    </source>
</evidence>
<feature type="binding site" evidence="18">
    <location>
        <position position="91"/>
    </location>
    <ligand>
        <name>a divalent metal cation</name>
        <dbReference type="ChEBI" id="CHEBI:60240"/>
    </ligand>
</feature>
<dbReference type="AlphaFoldDB" id="A0A178HH68"/>
<sequence>MPMDLKENKDLKEDYKNKRFKNRSFIRSLGFASEGILFTFKHERNFRFQTASLFLVVCLALLLKIKRLEFIILLFCCLMVMACEMINTCFEWMVDLTTNYQYHPIAKHIKDVAAGLVLLTSIFSVVIGIIIFTPYLLALLFKI</sequence>
<feature type="binding site" evidence="17">
    <location>
        <begin position="110"/>
        <end position="111"/>
    </location>
    <ligand>
        <name>ATP</name>
        <dbReference type="ChEBI" id="CHEBI:30616"/>
    </ligand>
</feature>
<evidence type="ECO:0000256" key="17">
    <source>
        <dbReference type="PIRSR" id="PIRSR600829-3"/>
    </source>
</evidence>
<evidence type="ECO:0000256" key="7">
    <source>
        <dbReference type="ARBA" id="ARBA00022741"/>
    </source>
</evidence>
<evidence type="ECO:0000256" key="13">
    <source>
        <dbReference type="ARBA" id="ARBA00023209"/>
    </source>
</evidence>
<evidence type="ECO:0000256" key="12">
    <source>
        <dbReference type="ARBA" id="ARBA00023136"/>
    </source>
</evidence>
<dbReference type="InterPro" id="IPR036945">
    <property type="entry name" value="DAGK_sf"/>
</dbReference>
<evidence type="ECO:0000256" key="14">
    <source>
        <dbReference type="ARBA" id="ARBA00023264"/>
    </source>
</evidence>
<evidence type="ECO:0000256" key="2">
    <source>
        <dbReference type="ARBA" id="ARBA00005967"/>
    </source>
</evidence>
<dbReference type="Gene3D" id="1.10.287.3610">
    <property type="match status" value="1"/>
</dbReference>
<keyword evidence="10" id="KW-1133">Transmembrane helix</keyword>
<dbReference type="Pfam" id="PF01219">
    <property type="entry name" value="DAGK_prokar"/>
    <property type="match status" value="1"/>
</dbReference>
<feature type="binding site" evidence="18">
    <location>
        <position position="43"/>
    </location>
    <ligand>
        <name>a divalent metal cation</name>
        <dbReference type="ChEBI" id="CHEBI:60240"/>
    </ligand>
</feature>
<evidence type="ECO:0000256" key="3">
    <source>
        <dbReference type="ARBA" id="ARBA00022475"/>
    </source>
</evidence>
<comment type="cofactor">
    <cofactor evidence="18">
        <name>Mg(2+)</name>
        <dbReference type="ChEBI" id="CHEBI:18420"/>
    </cofactor>
    <text evidence="18">Mn(2+), Zn(2+), Cd(2+) and Co(2+) support activity to lesser extents.</text>
</comment>
<keyword evidence="3" id="KW-1003">Cell membrane</keyword>
<accession>A0A178HH68</accession>
<dbReference type="PANTHER" id="PTHR34299">
    <property type="entry name" value="DIACYLGLYCEROL KINASE"/>
    <property type="match status" value="1"/>
</dbReference>
<evidence type="ECO:0000256" key="9">
    <source>
        <dbReference type="ARBA" id="ARBA00022840"/>
    </source>
</evidence>
<evidence type="ECO:0000256" key="1">
    <source>
        <dbReference type="ARBA" id="ARBA00004651"/>
    </source>
</evidence>
<comment type="caution">
    <text evidence="19">The sequence shown here is derived from an EMBL/GenBank/DDBJ whole genome shotgun (WGS) entry which is preliminary data.</text>
</comment>
<dbReference type="InterPro" id="IPR000829">
    <property type="entry name" value="DAGK"/>
</dbReference>
<keyword evidence="7 17" id="KW-0547">Nucleotide-binding</keyword>
<dbReference type="PANTHER" id="PTHR34299:SF1">
    <property type="entry name" value="DIACYLGLYCEROL KINASE"/>
    <property type="match status" value="1"/>
</dbReference>
<keyword evidence="9 17" id="KW-0067">ATP-binding</keyword>
<dbReference type="RefSeq" id="WP_064292487.1">
    <property type="nucleotide sequence ID" value="NZ_JASODP010000001.1"/>
</dbReference>
<reference evidence="19 20" key="1">
    <citation type="submission" date="2018-04" db="EMBL/GenBank/DDBJ databases">
        <title>Aerococcus urinae genomes.</title>
        <authorList>
            <person name="Hilt E."/>
            <person name="Gilbert N.M."/>
            <person name="Thomas-White K."/>
            <person name="Putonti C."/>
            <person name="Lewis A.L."/>
            <person name="Visck K.L."/>
            <person name="Wolfe A.J."/>
        </authorList>
    </citation>
    <scope>NUCLEOTIDE SEQUENCE [LARGE SCALE GENOMIC DNA]</scope>
    <source>
        <strain evidence="19 20">UMB7480</strain>
    </source>
</reference>
<dbReference type="GO" id="GO:0005886">
    <property type="term" value="C:plasma membrane"/>
    <property type="evidence" value="ECO:0007669"/>
    <property type="project" value="UniProtKB-SubCell"/>
</dbReference>
<feature type="binding site" evidence="17">
    <location>
        <position position="43"/>
    </location>
    <ligand>
        <name>ATP</name>
        <dbReference type="ChEBI" id="CHEBI:30616"/>
    </ligand>
</feature>
<evidence type="ECO:0000256" key="10">
    <source>
        <dbReference type="ARBA" id="ARBA00022989"/>
    </source>
</evidence>
<dbReference type="InterPro" id="IPR033717">
    <property type="entry name" value="UDPK"/>
</dbReference>
<organism evidence="19 20">
    <name type="scientific">Aerococcus urinae</name>
    <dbReference type="NCBI Taxonomy" id="1376"/>
    <lineage>
        <taxon>Bacteria</taxon>
        <taxon>Bacillati</taxon>
        <taxon>Bacillota</taxon>
        <taxon>Bacilli</taxon>
        <taxon>Lactobacillales</taxon>
        <taxon>Aerococcaceae</taxon>
        <taxon>Aerococcus</taxon>
    </lineage>
</organism>
<feature type="active site" description="Proton acceptor" evidence="15">
    <location>
        <position position="84"/>
    </location>
</feature>
<keyword evidence="6" id="KW-0812">Transmembrane</keyword>
<keyword evidence="18" id="KW-0460">Magnesium</keyword>
<keyword evidence="5" id="KW-0808">Transferase</keyword>
<evidence type="ECO:0000313" key="19">
    <source>
        <dbReference type="EMBL" id="RAV81087.1"/>
    </source>
</evidence>